<comment type="caution">
    <text evidence="1">The sequence shown here is derived from an EMBL/GenBank/DDBJ whole genome shotgun (WGS) entry which is preliminary data.</text>
</comment>
<protein>
    <submittedName>
        <fullName evidence="1">Uncharacterized protein</fullName>
    </submittedName>
</protein>
<reference evidence="1" key="1">
    <citation type="submission" date="2020-11" db="EMBL/GenBank/DDBJ databases">
        <authorList>
            <consortium name="DOE Joint Genome Institute"/>
            <person name="Ahrendt S."/>
            <person name="Riley R."/>
            <person name="Andreopoulos W."/>
            <person name="Labutti K."/>
            <person name="Pangilinan J."/>
            <person name="Ruiz-Duenas F.J."/>
            <person name="Barrasa J.M."/>
            <person name="Sanchez-Garcia M."/>
            <person name="Camarero S."/>
            <person name="Miyauchi S."/>
            <person name="Serrano A."/>
            <person name="Linde D."/>
            <person name="Babiker R."/>
            <person name="Drula E."/>
            <person name="Ayuso-Fernandez I."/>
            <person name="Pacheco R."/>
            <person name="Padilla G."/>
            <person name="Ferreira P."/>
            <person name="Barriuso J."/>
            <person name="Kellner H."/>
            <person name="Castanera R."/>
            <person name="Alfaro M."/>
            <person name="Ramirez L."/>
            <person name="Pisabarro A.G."/>
            <person name="Kuo A."/>
            <person name="Tritt A."/>
            <person name="Lipzen A."/>
            <person name="He G."/>
            <person name="Yan M."/>
            <person name="Ng V."/>
            <person name="Cullen D."/>
            <person name="Martin F."/>
            <person name="Rosso M.-N."/>
            <person name="Henrissat B."/>
            <person name="Hibbett D."/>
            <person name="Martinez A.T."/>
            <person name="Grigoriev I.V."/>
        </authorList>
    </citation>
    <scope>NUCLEOTIDE SEQUENCE</scope>
    <source>
        <strain evidence="1">AH 40177</strain>
    </source>
</reference>
<keyword evidence="2" id="KW-1185">Reference proteome</keyword>
<dbReference type="EMBL" id="JADNRY010000004">
    <property type="protein sequence ID" value="KAF9077381.1"/>
    <property type="molecule type" value="Genomic_DNA"/>
</dbReference>
<accession>A0A9P5Q8S1</accession>
<dbReference type="OrthoDB" id="10252235at2759"/>
<name>A0A9P5Q8S1_9AGAR</name>
<gene>
    <name evidence="1" type="ORF">BDP27DRAFT_1209195</name>
</gene>
<evidence type="ECO:0000313" key="1">
    <source>
        <dbReference type="EMBL" id="KAF9077381.1"/>
    </source>
</evidence>
<sequence>VRSGSIRCDRVIPSGVLTIYEMSSVPVNIPSFGNPFINQNPARALLQALENFVSDSRTDGQFLQLSGIAGAIEVDFAQLEAA</sequence>
<proteinExistence type="predicted"/>
<dbReference type="Proteomes" id="UP000772434">
    <property type="component" value="Unassembled WGS sequence"/>
</dbReference>
<dbReference type="AlphaFoldDB" id="A0A9P5Q8S1"/>
<feature type="non-terminal residue" evidence="1">
    <location>
        <position position="82"/>
    </location>
</feature>
<organism evidence="1 2">
    <name type="scientific">Rhodocollybia butyracea</name>
    <dbReference type="NCBI Taxonomy" id="206335"/>
    <lineage>
        <taxon>Eukaryota</taxon>
        <taxon>Fungi</taxon>
        <taxon>Dikarya</taxon>
        <taxon>Basidiomycota</taxon>
        <taxon>Agaricomycotina</taxon>
        <taxon>Agaricomycetes</taxon>
        <taxon>Agaricomycetidae</taxon>
        <taxon>Agaricales</taxon>
        <taxon>Marasmiineae</taxon>
        <taxon>Omphalotaceae</taxon>
        <taxon>Rhodocollybia</taxon>
    </lineage>
</organism>
<evidence type="ECO:0000313" key="2">
    <source>
        <dbReference type="Proteomes" id="UP000772434"/>
    </source>
</evidence>